<dbReference type="InterPro" id="IPR002761">
    <property type="entry name" value="Diphthami_syn_dom"/>
</dbReference>
<sequence length="196" mass="20819">MAGERLNVIALVSGGKDSFFSLLHCLQNGHAVVALANLYPGDADAAAENVEAFDPSDADAAAAAEPCGPDPDSFMYQTVGHQVVPLYAAATGIPLYRMAIRGRAACRERDYGGGDQGDETEAMIPLLRAVMARHPSADGLCSGAILSTYQRTRVESVALRLGLTPFCYATWPRRDWTRASSRWPAGGSRLRTCGSG</sequence>
<dbReference type="CDD" id="cd01994">
    <property type="entry name" value="AANH_PF0828-like"/>
    <property type="match status" value="1"/>
</dbReference>
<evidence type="ECO:0000256" key="4">
    <source>
        <dbReference type="ARBA" id="ARBA00031552"/>
    </source>
</evidence>
<evidence type="ECO:0000259" key="6">
    <source>
        <dbReference type="Pfam" id="PF01902"/>
    </source>
</evidence>
<evidence type="ECO:0000313" key="7">
    <source>
        <dbReference type="EMBL" id="PHH71954.1"/>
    </source>
</evidence>
<dbReference type="AlphaFoldDB" id="A0A2C5YY37"/>
<dbReference type="EMBL" id="NJES01000461">
    <property type="protein sequence ID" value="PHH71954.1"/>
    <property type="molecule type" value="Genomic_DNA"/>
</dbReference>
<dbReference type="OrthoDB" id="686384at2759"/>
<feature type="domain" description="Diphthamide synthase" evidence="6">
    <location>
        <begin position="70"/>
        <end position="167"/>
    </location>
</feature>
<dbReference type="InterPro" id="IPR030662">
    <property type="entry name" value="DPH6/MJ0570"/>
</dbReference>
<proteinExistence type="predicted"/>
<name>A0A2C5YY37_9HYPO</name>
<gene>
    <name evidence="7" type="ORF">CDD80_4885</name>
</gene>
<dbReference type="PANTHER" id="PTHR12196:SF2">
    <property type="entry name" value="DIPHTHINE--AMMONIA LIGASE"/>
    <property type="match status" value="1"/>
</dbReference>
<evidence type="ECO:0000256" key="1">
    <source>
        <dbReference type="ARBA" id="ARBA00012089"/>
    </source>
</evidence>
<evidence type="ECO:0000256" key="2">
    <source>
        <dbReference type="ARBA" id="ARBA00018426"/>
    </source>
</evidence>
<dbReference type="Pfam" id="PF01902">
    <property type="entry name" value="Diphthami_syn_2"/>
    <property type="match status" value="1"/>
</dbReference>
<dbReference type="EC" id="6.3.1.14" evidence="1"/>
<evidence type="ECO:0000256" key="3">
    <source>
        <dbReference type="ARBA" id="ARBA00029814"/>
    </source>
</evidence>
<evidence type="ECO:0000313" key="8">
    <source>
        <dbReference type="Proteomes" id="UP000226431"/>
    </source>
</evidence>
<comment type="caution">
    <text evidence="7">The sequence shown here is derived from an EMBL/GenBank/DDBJ whole genome shotgun (WGS) entry which is preliminary data.</text>
</comment>
<dbReference type="PANTHER" id="PTHR12196">
    <property type="entry name" value="DOMAIN OF UNKNOWN FUNCTION 71 DUF71 -CONTAINING PROTEIN"/>
    <property type="match status" value="1"/>
</dbReference>
<comment type="catalytic activity">
    <reaction evidence="5">
        <text>diphthine-[translation elongation factor 2] + NH4(+) + ATP = diphthamide-[translation elongation factor 2] + AMP + diphosphate + H(+)</text>
        <dbReference type="Rhea" id="RHEA:19753"/>
        <dbReference type="Rhea" id="RHEA-COMP:10172"/>
        <dbReference type="Rhea" id="RHEA-COMP:10174"/>
        <dbReference type="ChEBI" id="CHEBI:15378"/>
        <dbReference type="ChEBI" id="CHEBI:16692"/>
        <dbReference type="ChEBI" id="CHEBI:28938"/>
        <dbReference type="ChEBI" id="CHEBI:30616"/>
        <dbReference type="ChEBI" id="CHEBI:33019"/>
        <dbReference type="ChEBI" id="CHEBI:82696"/>
        <dbReference type="ChEBI" id="CHEBI:456215"/>
        <dbReference type="EC" id="6.3.1.14"/>
    </reaction>
</comment>
<protein>
    <recommendedName>
        <fullName evidence="2">Diphthine--ammonia ligase</fullName>
        <ecNumber evidence="1">6.3.1.14</ecNumber>
    </recommendedName>
    <alternativeName>
        <fullName evidence="3">Diphthamide synthase</fullName>
    </alternativeName>
    <alternativeName>
        <fullName evidence="4">Diphthamide synthetase</fullName>
    </alternativeName>
</protein>
<dbReference type="Proteomes" id="UP000226431">
    <property type="component" value="Unassembled WGS sequence"/>
</dbReference>
<dbReference type="GO" id="GO:0017178">
    <property type="term" value="F:diphthine-ammonia ligase activity"/>
    <property type="evidence" value="ECO:0007669"/>
    <property type="project" value="UniProtKB-EC"/>
</dbReference>
<evidence type="ECO:0000256" key="5">
    <source>
        <dbReference type="ARBA" id="ARBA00048108"/>
    </source>
</evidence>
<dbReference type="InterPro" id="IPR014729">
    <property type="entry name" value="Rossmann-like_a/b/a_fold"/>
</dbReference>
<keyword evidence="8" id="KW-1185">Reference proteome</keyword>
<dbReference type="STRING" id="2004952.A0A2C5YY37"/>
<dbReference type="GO" id="GO:0017183">
    <property type="term" value="P:protein histidyl modification to diphthamide"/>
    <property type="evidence" value="ECO:0007669"/>
    <property type="project" value="TreeGrafter"/>
</dbReference>
<organism evidence="7 8">
    <name type="scientific">Ophiocordyceps camponoti-rufipedis</name>
    <dbReference type="NCBI Taxonomy" id="2004952"/>
    <lineage>
        <taxon>Eukaryota</taxon>
        <taxon>Fungi</taxon>
        <taxon>Dikarya</taxon>
        <taxon>Ascomycota</taxon>
        <taxon>Pezizomycotina</taxon>
        <taxon>Sordariomycetes</taxon>
        <taxon>Hypocreomycetidae</taxon>
        <taxon>Hypocreales</taxon>
        <taxon>Ophiocordycipitaceae</taxon>
        <taxon>Ophiocordyceps</taxon>
    </lineage>
</organism>
<dbReference type="Gene3D" id="3.40.50.620">
    <property type="entry name" value="HUPs"/>
    <property type="match status" value="1"/>
</dbReference>
<accession>A0A2C5YY37</accession>
<dbReference type="SUPFAM" id="SSF52402">
    <property type="entry name" value="Adenine nucleotide alpha hydrolases-like"/>
    <property type="match status" value="1"/>
</dbReference>
<reference evidence="7 8" key="1">
    <citation type="submission" date="2017-06" db="EMBL/GenBank/DDBJ databases">
        <title>Ant-infecting Ophiocordyceps genomes reveal a high diversity of potential behavioral manipulation genes and a possible major role for enterotoxins.</title>
        <authorList>
            <person name="De Bekker C."/>
            <person name="Evans H.C."/>
            <person name="Brachmann A."/>
            <person name="Hughes D.P."/>
        </authorList>
    </citation>
    <scope>NUCLEOTIDE SEQUENCE [LARGE SCALE GENOMIC DNA]</scope>
    <source>
        <strain evidence="7 8">Map16</strain>
    </source>
</reference>